<reference evidence="1 2" key="1">
    <citation type="journal article" date="2015" name="Genome Biol. Evol.">
        <title>Comparative Genomics of a Bacterivorous Green Alga Reveals Evolutionary Causalities and Consequences of Phago-Mixotrophic Mode of Nutrition.</title>
        <authorList>
            <person name="Burns J.A."/>
            <person name="Paasch A."/>
            <person name="Narechania A."/>
            <person name="Kim E."/>
        </authorList>
    </citation>
    <scope>NUCLEOTIDE SEQUENCE [LARGE SCALE GENOMIC DNA]</scope>
    <source>
        <strain evidence="1 2">PLY_AMNH</strain>
    </source>
</reference>
<dbReference type="Proteomes" id="UP001190700">
    <property type="component" value="Unassembled WGS sequence"/>
</dbReference>
<accession>A0AAE0L021</accession>
<proteinExistence type="predicted"/>
<organism evidence="1 2">
    <name type="scientific">Cymbomonas tetramitiformis</name>
    <dbReference type="NCBI Taxonomy" id="36881"/>
    <lineage>
        <taxon>Eukaryota</taxon>
        <taxon>Viridiplantae</taxon>
        <taxon>Chlorophyta</taxon>
        <taxon>Pyramimonadophyceae</taxon>
        <taxon>Pyramimonadales</taxon>
        <taxon>Pyramimonadaceae</taxon>
        <taxon>Cymbomonas</taxon>
    </lineage>
</organism>
<dbReference type="EMBL" id="LGRX02012599">
    <property type="protein sequence ID" value="KAK3267138.1"/>
    <property type="molecule type" value="Genomic_DNA"/>
</dbReference>
<evidence type="ECO:0000313" key="1">
    <source>
        <dbReference type="EMBL" id="KAK3267138.1"/>
    </source>
</evidence>
<protein>
    <submittedName>
        <fullName evidence="1">Uncharacterized protein</fullName>
    </submittedName>
</protein>
<sequence>MSRHSGNSRKAIRWEAKDPGSCGCEYWRRRRGSYVHEGRLRKRGNSARGGCWFKVADLRVVWGSCEYWRRRRGSYVHEGRLRKRGNSARGGCWFKVADLRVVWGSCEY</sequence>
<comment type="caution">
    <text evidence="1">The sequence shown here is derived from an EMBL/GenBank/DDBJ whole genome shotgun (WGS) entry which is preliminary data.</text>
</comment>
<dbReference type="AlphaFoldDB" id="A0AAE0L021"/>
<evidence type="ECO:0000313" key="2">
    <source>
        <dbReference type="Proteomes" id="UP001190700"/>
    </source>
</evidence>
<name>A0AAE0L021_9CHLO</name>
<keyword evidence="2" id="KW-1185">Reference proteome</keyword>
<gene>
    <name evidence="1" type="ORF">CYMTET_24287</name>
</gene>